<protein>
    <submittedName>
        <fullName evidence="2">Uncharacterized protein</fullName>
    </submittedName>
</protein>
<dbReference type="EMBL" id="BSTX01000001">
    <property type="protein sequence ID" value="GLZ75508.1"/>
    <property type="molecule type" value="Genomic_DNA"/>
</dbReference>
<name>A0A9W6SGD1_9ACTN</name>
<reference evidence="2" key="1">
    <citation type="submission" date="2023-03" db="EMBL/GenBank/DDBJ databases">
        <title>Actinorhabdospora filicis NBRC 111898.</title>
        <authorList>
            <person name="Ichikawa N."/>
            <person name="Sato H."/>
            <person name="Tonouchi N."/>
        </authorList>
    </citation>
    <scope>NUCLEOTIDE SEQUENCE</scope>
    <source>
        <strain evidence="2">NBRC 111898</strain>
    </source>
</reference>
<comment type="caution">
    <text evidence="2">The sequence shown here is derived from an EMBL/GenBank/DDBJ whole genome shotgun (WGS) entry which is preliminary data.</text>
</comment>
<evidence type="ECO:0000313" key="2">
    <source>
        <dbReference type="EMBL" id="GLZ75508.1"/>
    </source>
</evidence>
<dbReference type="AlphaFoldDB" id="A0A9W6SGD1"/>
<feature type="compositionally biased region" description="Basic and acidic residues" evidence="1">
    <location>
        <begin position="24"/>
        <end position="45"/>
    </location>
</feature>
<feature type="region of interest" description="Disordered" evidence="1">
    <location>
        <begin position="1"/>
        <end position="50"/>
    </location>
</feature>
<dbReference type="Proteomes" id="UP001165079">
    <property type="component" value="Unassembled WGS sequence"/>
</dbReference>
<gene>
    <name evidence="2" type="ORF">Afil01_03150</name>
</gene>
<evidence type="ECO:0000313" key="3">
    <source>
        <dbReference type="Proteomes" id="UP001165079"/>
    </source>
</evidence>
<evidence type="ECO:0000256" key="1">
    <source>
        <dbReference type="SAM" id="MobiDB-lite"/>
    </source>
</evidence>
<proteinExistence type="predicted"/>
<organism evidence="2 3">
    <name type="scientific">Actinorhabdospora filicis</name>
    <dbReference type="NCBI Taxonomy" id="1785913"/>
    <lineage>
        <taxon>Bacteria</taxon>
        <taxon>Bacillati</taxon>
        <taxon>Actinomycetota</taxon>
        <taxon>Actinomycetes</taxon>
        <taxon>Micromonosporales</taxon>
        <taxon>Micromonosporaceae</taxon>
        <taxon>Actinorhabdospora</taxon>
    </lineage>
</organism>
<keyword evidence="3" id="KW-1185">Reference proteome</keyword>
<accession>A0A9W6SGD1</accession>
<sequence length="75" mass="8084">MHIDTGVKTLIHTPATASLVGAETGRERGRTGDPGADRDHRRDPGVPRVAAGRRNHAAIAIAAAKKPGDEWQRRR</sequence>